<dbReference type="OrthoDB" id="3694733at2"/>
<proteinExistence type="predicted"/>
<dbReference type="RefSeq" id="WP_146350577.1">
    <property type="nucleotide sequence ID" value="NZ_VOBR01000005.1"/>
</dbReference>
<evidence type="ECO:0000313" key="2">
    <source>
        <dbReference type="Proteomes" id="UP000316639"/>
    </source>
</evidence>
<dbReference type="AlphaFoldDB" id="A0A563EYG6"/>
<evidence type="ECO:0008006" key="3">
    <source>
        <dbReference type="Google" id="ProtNLM"/>
    </source>
</evidence>
<protein>
    <recommendedName>
        <fullName evidence="3">PE domain-containing protein</fullName>
    </recommendedName>
</protein>
<dbReference type="EMBL" id="VOBR01000005">
    <property type="protein sequence ID" value="TWP52521.1"/>
    <property type="molecule type" value="Genomic_DNA"/>
</dbReference>
<sequence length="123" mass="13473">MYLVNGERVALSESVSSGKVTLDPATGEELRKTLAEQIDQVDSWLERAGRLSRPAPLGANPVSDAMTSKFAGRAEGDYHSFVNILTAYRTVLEQTERSISTAVENFVQIDDDHRAEMNKLSGS</sequence>
<evidence type="ECO:0000313" key="1">
    <source>
        <dbReference type="EMBL" id="TWP52521.1"/>
    </source>
</evidence>
<comment type="caution">
    <text evidence="1">The sequence shown here is derived from an EMBL/GenBank/DDBJ whole genome shotgun (WGS) entry which is preliminary data.</text>
</comment>
<dbReference type="Proteomes" id="UP000316639">
    <property type="component" value="Unassembled WGS sequence"/>
</dbReference>
<gene>
    <name evidence="1" type="ORF">FKR81_09355</name>
</gene>
<keyword evidence="2" id="KW-1185">Reference proteome</keyword>
<reference evidence="1 2" key="1">
    <citation type="submission" date="2019-07" db="EMBL/GenBank/DDBJ databases">
        <title>Lentzea xizangensis sp. nov., isolated from Qinghai-Tibetan Plateau Soils.</title>
        <authorList>
            <person name="Huang J."/>
        </authorList>
    </citation>
    <scope>NUCLEOTIDE SEQUENCE [LARGE SCALE GENOMIC DNA]</scope>
    <source>
        <strain evidence="1 2">FXJ1.1311</strain>
    </source>
</reference>
<name>A0A563EYG6_9PSEU</name>
<organism evidence="1 2">
    <name type="scientific">Lentzea tibetensis</name>
    <dbReference type="NCBI Taxonomy" id="2591470"/>
    <lineage>
        <taxon>Bacteria</taxon>
        <taxon>Bacillati</taxon>
        <taxon>Actinomycetota</taxon>
        <taxon>Actinomycetes</taxon>
        <taxon>Pseudonocardiales</taxon>
        <taxon>Pseudonocardiaceae</taxon>
        <taxon>Lentzea</taxon>
    </lineage>
</organism>
<accession>A0A563EYG6</accession>